<keyword evidence="2" id="KW-0645">Protease</keyword>
<dbReference type="InterPro" id="IPR012338">
    <property type="entry name" value="Beta-lactam/transpept-like"/>
</dbReference>
<dbReference type="Proteomes" id="UP000004295">
    <property type="component" value="Unassembled WGS sequence"/>
</dbReference>
<proteinExistence type="predicted"/>
<dbReference type="PANTHER" id="PTHR30627:SF1">
    <property type="entry name" value="PEPTIDOGLYCAN D,D-TRANSPEPTIDASE FTSI"/>
    <property type="match status" value="1"/>
</dbReference>
<dbReference type="eggNOG" id="COG0768">
    <property type="taxonomic scope" value="Bacteria"/>
</dbReference>
<keyword evidence="3 5" id="KW-0472">Membrane</keyword>
<evidence type="ECO:0000256" key="1">
    <source>
        <dbReference type="ARBA" id="ARBA00004370"/>
    </source>
</evidence>
<protein>
    <submittedName>
        <fullName evidence="7">Penicillin-binding protein, transpeptidase domain protein</fullName>
    </submittedName>
</protein>
<dbReference type="SUPFAM" id="SSF56601">
    <property type="entry name" value="beta-lactamase/transpeptidase-like"/>
    <property type="match status" value="1"/>
</dbReference>
<dbReference type="GO" id="GO:0071555">
    <property type="term" value="P:cell wall organization"/>
    <property type="evidence" value="ECO:0007669"/>
    <property type="project" value="TreeGrafter"/>
</dbReference>
<keyword evidence="2" id="KW-0121">Carboxypeptidase</keyword>
<dbReference type="InterPro" id="IPR036138">
    <property type="entry name" value="PBP_dimer_sf"/>
</dbReference>
<dbReference type="InterPro" id="IPR005543">
    <property type="entry name" value="PASTA_dom"/>
</dbReference>
<accession>C3JAN2</accession>
<feature type="domain" description="PASTA" evidence="6">
    <location>
        <begin position="703"/>
        <end position="762"/>
    </location>
</feature>
<dbReference type="PROSITE" id="PS51178">
    <property type="entry name" value="PASTA"/>
    <property type="match status" value="1"/>
</dbReference>
<sequence>MEQTHPSGKESTSKAKREPRSVQERREHHAQEKRKRSIMRIWHTLFVVFSLFSLFAIVISATKTGCVEGDKWVALSKTLDGPREKKEIALRGNIYASTGEPLRVTVAYYKIDLDLKAEGLKNLYEQCGERRVLDTLADAVLRHFPDIKAKKSHNQLVNEWSQKIHKTKNSKAHPIVDPIGRLITYYEYNAFFTDSLVMYRYDRRGNKKRSPYYRGFKSQNRYVRACPYNHLADATIGSINKETGIGKSGLEAYYDDVLSGADGRSQVAYASRKGTRIITTAPIHGCDIYTTIDPELQRVATNSLREVLETSNALYGTAILMEASTGRIVAISNLKRLAKDPAYKERDNSACIDFVEPGSTIKPVSMMIALDRGIVTPEQMVDVGNGVWEYGKRFVRDHNANRGGYGTISYEEVMKYSSNVGIAKMIVGGFHDSPNDFRKAFLDLGFDELCCQEIPGAQKSGIKPVDTWDATTLAWLSFGYVSRHPPINILSFYNAIANGGKMLNPYLVDRIVDKSGRVIYSAQPKVLRDSICSDRTIEQLRHMLRGVVVDGTGKAVNSPLVSISGKTGTAQTLNPKTRTYEHCGHYVSFCGYFPSDNPRYSVISTVMLPPGAVYSAGQQPGAVVRAIAEAVASRGTARSVTEMVPKQDKLKGVHITSGRLGAISKFAAQEKADLEIDKKIQHETPVSVEEISEGKWRVRAHTDVPKNVMPNLIGFSVSEALYQLQIRGAKVRLMGQGHVIAQSRAYGMPLQKGDVIVLTLGYRAAAQPKPAISETKEETPQKR</sequence>
<dbReference type="PANTHER" id="PTHR30627">
    <property type="entry name" value="PEPTIDOGLYCAN D,D-TRANSPEPTIDASE"/>
    <property type="match status" value="1"/>
</dbReference>
<feature type="compositionally biased region" description="Basic and acidic residues" evidence="4">
    <location>
        <begin position="7"/>
        <end position="30"/>
    </location>
</feature>
<feature type="transmembrane region" description="Helical" evidence="5">
    <location>
        <begin position="41"/>
        <end position="61"/>
    </location>
</feature>
<organism evidence="7 8">
    <name type="scientific">Porphyromonas endodontalis (strain ATCC 35406 / DSM 24491 / JCM 8526 / CCUG 16442 / BCRC 14492 / NCTC 13058 / HG 370)</name>
    <name type="common">Bacteroides endodontalis</name>
    <dbReference type="NCBI Taxonomy" id="553175"/>
    <lineage>
        <taxon>Bacteria</taxon>
        <taxon>Pseudomonadati</taxon>
        <taxon>Bacteroidota</taxon>
        <taxon>Bacteroidia</taxon>
        <taxon>Bacteroidales</taxon>
        <taxon>Porphyromonadaceae</taxon>
        <taxon>Porphyromonas</taxon>
    </lineage>
</organism>
<dbReference type="Gene3D" id="3.40.710.10">
    <property type="entry name" value="DD-peptidase/beta-lactamase superfamily"/>
    <property type="match status" value="1"/>
</dbReference>
<dbReference type="GO" id="GO:0005886">
    <property type="term" value="C:plasma membrane"/>
    <property type="evidence" value="ECO:0007669"/>
    <property type="project" value="TreeGrafter"/>
</dbReference>
<dbReference type="SUPFAM" id="SSF56519">
    <property type="entry name" value="Penicillin binding protein dimerisation domain"/>
    <property type="match status" value="1"/>
</dbReference>
<dbReference type="RefSeq" id="WP_004333580.1">
    <property type="nucleotide sequence ID" value="NZ_ACNN01000020.1"/>
</dbReference>
<dbReference type="Gene3D" id="3.90.1310.10">
    <property type="entry name" value="Penicillin-binding protein 2a (Domain 2)"/>
    <property type="match status" value="1"/>
</dbReference>
<evidence type="ECO:0000259" key="6">
    <source>
        <dbReference type="PROSITE" id="PS51178"/>
    </source>
</evidence>
<comment type="subcellular location">
    <subcellularLocation>
        <location evidence="1">Membrane</location>
    </subcellularLocation>
</comment>
<dbReference type="Gene3D" id="3.30.450.330">
    <property type="match status" value="1"/>
</dbReference>
<evidence type="ECO:0000256" key="3">
    <source>
        <dbReference type="ARBA" id="ARBA00023136"/>
    </source>
</evidence>
<dbReference type="Pfam" id="PF03717">
    <property type="entry name" value="PBP_dimer"/>
    <property type="match status" value="1"/>
</dbReference>
<feature type="region of interest" description="Disordered" evidence="4">
    <location>
        <begin position="1"/>
        <end position="33"/>
    </location>
</feature>
<dbReference type="EMBL" id="ACNN01000020">
    <property type="protein sequence ID" value="EEN82683.1"/>
    <property type="molecule type" value="Genomic_DNA"/>
</dbReference>
<dbReference type="GeneID" id="93365267"/>
<dbReference type="InterPro" id="IPR001460">
    <property type="entry name" value="PCN-bd_Tpept"/>
</dbReference>
<dbReference type="Pfam" id="PF03793">
    <property type="entry name" value="PASTA"/>
    <property type="match status" value="1"/>
</dbReference>
<dbReference type="InterPro" id="IPR050515">
    <property type="entry name" value="Beta-lactam/transpept"/>
</dbReference>
<dbReference type="Pfam" id="PF00905">
    <property type="entry name" value="Transpeptidase"/>
    <property type="match status" value="1"/>
</dbReference>
<evidence type="ECO:0000313" key="8">
    <source>
        <dbReference type="Proteomes" id="UP000004295"/>
    </source>
</evidence>
<reference evidence="7 8" key="1">
    <citation type="submission" date="2009-04" db="EMBL/GenBank/DDBJ databases">
        <authorList>
            <person name="Sebastian Y."/>
            <person name="Madupu R."/>
            <person name="Durkin A.S."/>
            <person name="Torralba M."/>
            <person name="Methe B."/>
            <person name="Sutton G.G."/>
            <person name="Strausberg R.L."/>
            <person name="Nelson K.E."/>
        </authorList>
    </citation>
    <scope>NUCLEOTIDE SEQUENCE [LARGE SCALE GENOMIC DNA]</scope>
    <source>
        <strain evidence="8">ATCC 35406 / DSM 24491 / JCM 8526 / CCUG 16442 / BCRC 14492 / NCTC 13058 / HG 370</strain>
    </source>
</reference>
<comment type="caution">
    <text evidence="7">The sequence shown here is derived from an EMBL/GenBank/DDBJ whole genome shotgun (WGS) entry which is preliminary data.</text>
</comment>
<keyword evidence="5" id="KW-1133">Transmembrane helix</keyword>
<dbReference type="GO" id="GO:0008658">
    <property type="term" value="F:penicillin binding"/>
    <property type="evidence" value="ECO:0007669"/>
    <property type="project" value="InterPro"/>
</dbReference>
<evidence type="ECO:0000256" key="5">
    <source>
        <dbReference type="SAM" id="Phobius"/>
    </source>
</evidence>
<evidence type="ECO:0000256" key="4">
    <source>
        <dbReference type="SAM" id="MobiDB-lite"/>
    </source>
</evidence>
<keyword evidence="5" id="KW-0812">Transmembrane</keyword>
<dbReference type="InterPro" id="IPR005311">
    <property type="entry name" value="PBP_dimer"/>
</dbReference>
<dbReference type="STRING" id="553175.POREN0001_0269"/>
<evidence type="ECO:0000256" key="2">
    <source>
        <dbReference type="ARBA" id="ARBA00022645"/>
    </source>
</evidence>
<dbReference type="CDD" id="cd06575">
    <property type="entry name" value="PASTA_Pbp2x-like_2"/>
    <property type="match status" value="1"/>
</dbReference>
<gene>
    <name evidence="7" type="ORF">POREN0001_0269</name>
</gene>
<dbReference type="AlphaFoldDB" id="C3JAN2"/>
<name>C3JAN2_POREA</name>
<keyword evidence="2" id="KW-0378">Hydrolase</keyword>
<dbReference type="GO" id="GO:0004180">
    <property type="term" value="F:carboxypeptidase activity"/>
    <property type="evidence" value="ECO:0007669"/>
    <property type="project" value="UniProtKB-KW"/>
</dbReference>
<evidence type="ECO:0000313" key="7">
    <source>
        <dbReference type="EMBL" id="EEN82683.1"/>
    </source>
</evidence>
<dbReference type="SUPFAM" id="SSF54184">
    <property type="entry name" value="Penicillin-binding protein 2x (pbp-2x), c-terminal domain"/>
    <property type="match status" value="1"/>
</dbReference>
<keyword evidence="8" id="KW-1185">Reference proteome</keyword>